<organism evidence="2 3">
    <name type="scientific">Thermosipho ferrireducens</name>
    <dbReference type="NCBI Taxonomy" id="2571116"/>
    <lineage>
        <taxon>Bacteria</taxon>
        <taxon>Thermotogati</taxon>
        <taxon>Thermotogota</taxon>
        <taxon>Thermotogae</taxon>
        <taxon>Thermotogales</taxon>
        <taxon>Fervidobacteriaceae</taxon>
        <taxon>Thermosipho</taxon>
    </lineage>
</organism>
<evidence type="ECO:0000313" key="2">
    <source>
        <dbReference type="EMBL" id="QTA37962.1"/>
    </source>
</evidence>
<keyword evidence="3" id="KW-1185">Reference proteome</keyword>
<proteinExistence type="predicted"/>
<name>A0ABX7S5W6_9BACT</name>
<sequence length="160" mass="18750">MKKGVIIFFIVSMVFIISSCSFLIKTPVPPGSYTLKSAVLILDGRFILKEFGNTNAFADIVLGEGEYAFFQNFDGMMYVFKYDDIVQTKKYWKKFSSKVGNILKINYYTINLFDRGYLRTRFQKTNLVAWWKDKWLFIVSGENPNELVNYIESVYRMVNE</sequence>
<keyword evidence="1" id="KW-0472">Membrane</keyword>
<evidence type="ECO:0000256" key="1">
    <source>
        <dbReference type="SAM" id="Phobius"/>
    </source>
</evidence>
<protein>
    <submittedName>
        <fullName evidence="2">DUF3242 domain-containing protein</fullName>
    </submittedName>
</protein>
<dbReference type="SUPFAM" id="SSF143477">
    <property type="entry name" value="TM1622-like"/>
    <property type="match status" value="1"/>
</dbReference>
<dbReference type="Pfam" id="PF11586">
    <property type="entry name" value="DUF3242"/>
    <property type="match status" value="1"/>
</dbReference>
<keyword evidence="1" id="KW-1133">Transmembrane helix</keyword>
<dbReference type="RefSeq" id="WP_207566683.1">
    <property type="nucleotide sequence ID" value="NZ_CP071446.1"/>
</dbReference>
<dbReference type="EMBL" id="CP071446">
    <property type="protein sequence ID" value="QTA37962.1"/>
    <property type="molecule type" value="Genomic_DNA"/>
</dbReference>
<keyword evidence="1" id="KW-0812">Transmembrane</keyword>
<accession>A0ABX7S5W6</accession>
<dbReference type="Proteomes" id="UP000671862">
    <property type="component" value="Chromosome"/>
</dbReference>
<evidence type="ECO:0000313" key="3">
    <source>
        <dbReference type="Proteomes" id="UP000671862"/>
    </source>
</evidence>
<dbReference type="Gene3D" id="3.40.1000.20">
    <property type="entry name" value="TM1622-like"/>
    <property type="match status" value="1"/>
</dbReference>
<dbReference type="PROSITE" id="PS51257">
    <property type="entry name" value="PROKAR_LIPOPROTEIN"/>
    <property type="match status" value="1"/>
</dbReference>
<dbReference type="InterPro" id="IPR035951">
    <property type="entry name" value="TM1622-like_sf"/>
</dbReference>
<reference evidence="2 3" key="1">
    <citation type="submission" date="2021-03" db="EMBL/GenBank/DDBJ databases">
        <title>Thermosipho ferrireducens sp.nov., an anaerobic thermophilic iron-reducing bacterium isolated from a deep-sea hydrothermal sulfide deposits.</title>
        <authorList>
            <person name="Zeng X."/>
            <person name="Chen Y."/>
            <person name="Shao Z."/>
        </authorList>
    </citation>
    <scope>NUCLEOTIDE SEQUENCE [LARGE SCALE GENOMIC DNA]</scope>
    <source>
        <strain evidence="2 3">JL129W03</strain>
    </source>
</reference>
<dbReference type="InterPro" id="IPR021636">
    <property type="entry name" value="DUF3242"/>
</dbReference>
<gene>
    <name evidence="2" type="ORF">JYK00_09645</name>
</gene>
<feature type="transmembrane region" description="Helical" evidence="1">
    <location>
        <begin position="6"/>
        <end position="24"/>
    </location>
</feature>